<dbReference type="EnsemblPlants" id="KQK88217">
    <property type="protein sequence ID" value="KQK88217"/>
    <property type="gene ID" value="SETIT_038826mg"/>
</dbReference>
<protein>
    <submittedName>
        <fullName evidence="1">Uncharacterized protein</fullName>
    </submittedName>
</protein>
<accession>K4AIW4</accession>
<dbReference type="InterPro" id="IPR044730">
    <property type="entry name" value="RNase_H-like_dom_plant"/>
</dbReference>
<sequence>MKINVDAAVSKNSGIVAAAAVARDSTGSFLGASAVTLEGITNPETVEALACRELQTMGIIKEIKARVVSDFQSVDFVHERRETNFSAHVLARSSLYETLGRHVWYLEPPAGVCNSYNIYV</sequence>
<dbReference type="CDD" id="cd06222">
    <property type="entry name" value="RNase_H_like"/>
    <property type="match status" value="1"/>
</dbReference>
<name>K4AIW4_SETIT</name>
<dbReference type="HOGENOM" id="CLU_2053761_0_0_1"/>
<dbReference type="InParanoid" id="K4AIW4"/>
<proteinExistence type="predicted"/>
<keyword evidence="2" id="KW-1185">Reference proteome</keyword>
<dbReference type="Gramene" id="KQK88217">
    <property type="protein sequence ID" value="KQK88217"/>
    <property type="gene ID" value="SETIT_038826mg"/>
</dbReference>
<dbReference type="AlphaFoldDB" id="K4AIW4"/>
<dbReference type="Proteomes" id="UP000004995">
    <property type="component" value="Unassembled WGS sequence"/>
</dbReference>
<dbReference type="PANTHER" id="PTHR47074:SF73">
    <property type="entry name" value="OS04G0448401 PROTEIN"/>
    <property type="match status" value="1"/>
</dbReference>
<evidence type="ECO:0000313" key="1">
    <source>
        <dbReference type="EnsemblPlants" id="KQK88217"/>
    </source>
</evidence>
<reference evidence="1" key="2">
    <citation type="submission" date="2018-08" db="UniProtKB">
        <authorList>
            <consortium name="EnsemblPlants"/>
        </authorList>
    </citation>
    <scope>IDENTIFICATION</scope>
    <source>
        <strain evidence="1">Yugu1</strain>
    </source>
</reference>
<dbReference type="PANTHER" id="PTHR47074">
    <property type="entry name" value="BNAC02G40300D PROTEIN"/>
    <property type="match status" value="1"/>
</dbReference>
<reference evidence="2" key="1">
    <citation type="journal article" date="2012" name="Nat. Biotechnol.">
        <title>Reference genome sequence of the model plant Setaria.</title>
        <authorList>
            <person name="Bennetzen J.L."/>
            <person name="Schmutz J."/>
            <person name="Wang H."/>
            <person name="Percifield R."/>
            <person name="Hawkins J."/>
            <person name="Pontaroli A.C."/>
            <person name="Estep M."/>
            <person name="Feng L."/>
            <person name="Vaughn J.N."/>
            <person name="Grimwood J."/>
            <person name="Jenkins J."/>
            <person name="Barry K."/>
            <person name="Lindquist E."/>
            <person name="Hellsten U."/>
            <person name="Deshpande S."/>
            <person name="Wang X."/>
            <person name="Wu X."/>
            <person name="Mitros T."/>
            <person name="Triplett J."/>
            <person name="Yang X."/>
            <person name="Ye C.Y."/>
            <person name="Mauro-Herrera M."/>
            <person name="Wang L."/>
            <person name="Li P."/>
            <person name="Sharma M."/>
            <person name="Sharma R."/>
            <person name="Ronald P.C."/>
            <person name="Panaud O."/>
            <person name="Kellogg E.A."/>
            <person name="Brutnell T.P."/>
            <person name="Doust A.N."/>
            <person name="Tuskan G.A."/>
            <person name="Rokhsar D."/>
            <person name="Devos K.M."/>
        </authorList>
    </citation>
    <scope>NUCLEOTIDE SEQUENCE [LARGE SCALE GENOMIC DNA]</scope>
    <source>
        <strain evidence="2">cv. Yugu1</strain>
    </source>
</reference>
<evidence type="ECO:0000313" key="2">
    <source>
        <dbReference type="Proteomes" id="UP000004995"/>
    </source>
</evidence>
<dbReference type="eggNOG" id="ENOG502R4HX">
    <property type="taxonomic scope" value="Eukaryota"/>
</dbReference>
<dbReference type="OMA" id="CVKINID"/>
<dbReference type="EMBL" id="AGNK02005500">
    <property type="status" value="NOT_ANNOTATED_CDS"/>
    <property type="molecule type" value="Genomic_DNA"/>
</dbReference>
<organism evidence="1 2">
    <name type="scientific">Setaria italica</name>
    <name type="common">Foxtail millet</name>
    <name type="synonym">Panicum italicum</name>
    <dbReference type="NCBI Taxonomy" id="4555"/>
    <lineage>
        <taxon>Eukaryota</taxon>
        <taxon>Viridiplantae</taxon>
        <taxon>Streptophyta</taxon>
        <taxon>Embryophyta</taxon>
        <taxon>Tracheophyta</taxon>
        <taxon>Spermatophyta</taxon>
        <taxon>Magnoliopsida</taxon>
        <taxon>Liliopsida</taxon>
        <taxon>Poales</taxon>
        <taxon>Poaceae</taxon>
        <taxon>PACMAD clade</taxon>
        <taxon>Panicoideae</taxon>
        <taxon>Panicodae</taxon>
        <taxon>Paniceae</taxon>
        <taxon>Cenchrinae</taxon>
        <taxon>Setaria</taxon>
    </lineage>
</organism>
<dbReference type="InterPro" id="IPR052929">
    <property type="entry name" value="RNase_H-like_EbsB-rel"/>
</dbReference>